<reference evidence="4" key="1">
    <citation type="journal article" date="2021" name="IMA Fungus">
        <title>Genomic characterization of three marine fungi, including Emericellopsis atlantica sp. nov. with signatures of a generalist lifestyle and marine biomass degradation.</title>
        <authorList>
            <person name="Hagestad O.C."/>
            <person name="Hou L."/>
            <person name="Andersen J.H."/>
            <person name="Hansen E.H."/>
            <person name="Altermark B."/>
            <person name="Li C."/>
            <person name="Kuhnert E."/>
            <person name="Cox R.J."/>
            <person name="Crous P.W."/>
            <person name="Spatafora J.W."/>
            <person name="Lail K."/>
            <person name="Amirebrahimi M."/>
            <person name="Lipzen A."/>
            <person name="Pangilinan J."/>
            <person name="Andreopoulos W."/>
            <person name="Hayes R.D."/>
            <person name="Ng V."/>
            <person name="Grigoriev I.V."/>
            <person name="Jackson S.A."/>
            <person name="Sutton T.D.S."/>
            <person name="Dobson A.D.W."/>
            <person name="Rama T."/>
        </authorList>
    </citation>
    <scope>NUCLEOTIDE SEQUENCE</scope>
    <source>
        <strain evidence="4">TS7</strain>
    </source>
</reference>
<evidence type="ECO:0000256" key="3">
    <source>
        <dbReference type="SAM" id="MobiDB-lite"/>
    </source>
</evidence>
<dbReference type="GeneID" id="70289789"/>
<dbReference type="EMBL" id="MU251244">
    <property type="protein sequence ID" value="KAG9257805.1"/>
    <property type="molecule type" value="Genomic_DNA"/>
</dbReference>
<dbReference type="Proteomes" id="UP000887229">
    <property type="component" value="Unassembled WGS sequence"/>
</dbReference>
<dbReference type="InterPro" id="IPR045138">
    <property type="entry name" value="MeCP2/MBD4"/>
</dbReference>
<dbReference type="OrthoDB" id="10265068at2759"/>
<dbReference type="PANTHER" id="PTHR15074">
    <property type="entry name" value="METHYL-CPG-BINDING PROTEIN"/>
    <property type="match status" value="1"/>
</dbReference>
<comment type="caution">
    <text evidence="4">The sequence shown here is derived from an EMBL/GenBank/DDBJ whole genome shotgun (WGS) entry which is preliminary data.</text>
</comment>
<dbReference type="Gene3D" id="1.10.340.30">
    <property type="entry name" value="Hypothetical protein, domain 2"/>
    <property type="match status" value="1"/>
</dbReference>
<feature type="region of interest" description="Disordered" evidence="3">
    <location>
        <begin position="140"/>
        <end position="168"/>
    </location>
</feature>
<dbReference type="RefSeq" id="XP_046121729.1">
    <property type="nucleotide sequence ID" value="XM_046258886.1"/>
</dbReference>
<dbReference type="GO" id="GO:0005634">
    <property type="term" value="C:nucleus"/>
    <property type="evidence" value="ECO:0007669"/>
    <property type="project" value="UniProtKB-SubCell"/>
</dbReference>
<name>A0A9P8CT30_9HYPO</name>
<comment type="subcellular location">
    <subcellularLocation>
        <location evidence="1">Nucleus</location>
    </subcellularLocation>
</comment>
<dbReference type="AlphaFoldDB" id="A0A9P8CT30"/>
<proteinExistence type="predicted"/>
<dbReference type="SUPFAM" id="SSF48150">
    <property type="entry name" value="DNA-glycosylase"/>
    <property type="match status" value="1"/>
</dbReference>
<dbReference type="GO" id="GO:0003824">
    <property type="term" value="F:catalytic activity"/>
    <property type="evidence" value="ECO:0007669"/>
    <property type="project" value="InterPro"/>
</dbReference>
<protein>
    <recommendedName>
        <fullName evidence="6">HhH-GPD domain-containing protein</fullName>
    </recommendedName>
</protein>
<keyword evidence="5" id="KW-1185">Reference proteome</keyword>
<dbReference type="InterPro" id="IPR011257">
    <property type="entry name" value="DNA_glycosylase"/>
</dbReference>
<keyword evidence="2" id="KW-0539">Nucleus</keyword>
<evidence type="ECO:0000313" key="4">
    <source>
        <dbReference type="EMBL" id="KAG9257805.1"/>
    </source>
</evidence>
<feature type="compositionally biased region" description="Polar residues" evidence="3">
    <location>
        <begin position="140"/>
        <end position="153"/>
    </location>
</feature>
<accession>A0A9P8CT30</accession>
<evidence type="ECO:0008006" key="6">
    <source>
        <dbReference type="Google" id="ProtNLM"/>
    </source>
</evidence>
<sequence>MSGSGMAAHECTKENLKQRRQATHDNTILAPFDIRDDVTEEFILDLINRDLVPAEELELLRSSALTASIDNAEALIECAKSMHRGQVPQPGPGLSVGILDDVGRLLSCVPDAEGVNVTVSWYQTDQVIALARQQQDNVRITQSAASTTPTKPSCETKKRKVKPSPKTTSHYWVMQDSNDALPAQDTCDPGRVGEDAAMQYIPAASPPNIQTPQSCQPDRSLSDLAREVGGWYSDPELSRTIERCIVDPLEVASRFDYKPVAAGPGSSSPYFIDANAKATTTRPPPGTISCVPFPPLDSPAFGLVQEKVAHEPFWLLVAITFLIRTKGSAAIPVFWALKERFPLPSLIADPANETEIIGMIRHLGLAMNRLRYFQKYARLFMDNPPRAGQVYRVRKYDRRDIDAGQLETGLYERPRTTAGMLTPRADPADDAEAWEIGHMTQGKYALDSWRIFCRDVLLGRAQGWNGEGAAPEFQPEWMRVRPDDKELRACLRWMWMREGFEWDPVTGDRTVLRGELLRAVNERRVEYDDSGGLRIVHEPRQDGDGLDAAA</sequence>
<evidence type="ECO:0000256" key="1">
    <source>
        <dbReference type="ARBA" id="ARBA00004123"/>
    </source>
</evidence>
<evidence type="ECO:0000313" key="5">
    <source>
        <dbReference type="Proteomes" id="UP000887229"/>
    </source>
</evidence>
<dbReference type="GO" id="GO:0003677">
    <property type="term" value="F:DNA binding"/>
    <property type="evidence" value="ECO:0007669"/>
    <property type="project" value="InterPro"/>
</dbReference>
<gene>
    <name evidence="4" type="ORF">F5Z01DRAFT_301822</name>
</gene>
<dbReference type="GO" id="GO:0006281">
    <property type="term" value="P:DNA repair"/>
    <property type="evidence" value="ECO:0007669"/>
    <property type="project" value="InterPro"/>
</dbReference>
<dbReference type="PANTHER" id="PTHR15074:SF0">
    <property type="entry name" value="METHYL-CPG-BINDING DOMAIN PROTEIN 4-LIKE PROTEIN"/>
    <property type="match status" value="1"/>
</dbReference>
<evidence type="ECO:0000256" key="2">
    <source>
        <dbReference type="ARBA" id="ARBA00023242"/>
    </source>
</evidence>
<organism evidence="4 5">
    <name type="scientific">Emericellopsis atlantica</name>
    <dbReference type="NCBI Taxonomy" id="2614577"/>
    <lineage>
        <taxon>Eukaryota</taxon>
        <taxon>Fungi</taxon>
        <taxon>Dikarya</taxon>
        <taxon>Ascomycota</taxon>
        <taxon>Pezizomycotina</taxon>
        <taxon>Sordariomycetes</taxon>
        <taxon>Hypocreomycetidae</taxon>
        <taxon>Hypocreales</taxon>
        <taxon>Bionectriaceae</taxon>
        <taxon>Emericellopsis</taxon>
    </lineage>
</organism>